<dbReference type="EMBL" id="SHNN01000003">
    <property type="protein sequence ID" value="MCX2982103.1"/>
    <property type="molecule type" value="Genomic_DNA"/>
</dbReference>
<dbReference type="Pfam" id="PF00534">
    <property type="entry name" value="Glycos_transf_1"/>
    <property type="match status" value="1"/>
</dbReference>
<dbReference type="PANTHER" id="PTHR46401:SF2">
    <property type="entry name" value="GLYCOSYLTRANSFERASE WBBK-RELATED"/>
    <property type="match status" value="1"/>
</dbReference>
<evidence type="ECO:0000256" key="1">
    <source>
        <dbReference type="ARBA" id="ARBA00022679"/>
    </source>
</evidence>
<dbReference type="InterPro" id="IPR001296">
    <property type="entry name" value="Glyco_trans_1"/>
</dbReference>
<proteinExistence type="predicted"/>
<sequence length="392" mass="43164">MEGATLVKSNTSLNIYQTGMSWFPEQPGNGLDRVYYALYENFAHANVIAHGSVAGTNQVAVDSSGEIQAFASDMAPLTTRMMKQRALVKSALEENSYDLIASHFALYTYPILGIVKKYPMVVHFHGPWADEGVVEGSSETAYKLKKYIERRVYAKADMFIVLSNAFRQLLVTDFGIPESKIRIVPGGADLDRFDCGLSQVEARRQLGWEEDHTIIVSVRRIARRMGIENLIDAVRHLVKSNPNIRLKIAGKGPLEEEFQLRIVQLGLQQHVEMLGYVSEDDLPAIYAAADLSVVPTIKLEGFGLITVESLASGTPCLVTPVGGLPEVVGPLSGSLVTDDTSVQSLQNSLEGILAGQIDIPDAETCRKYARDNYDWKAVALKTREVYDEVLAL</sequence>
<accession>A0ABT3TIE3</accession>
<comment type="caution">
    <text evidence="4">The sequence shown here is derived from an EMBL/GenBank/DDBJ whole genome shotgun (WGS) entry which is preliminary data.</text>
</comment>
<dbReference type="CDD" id="cd03801">
    <property type="entry name" value="GT4_PimA-like"/>
    <property type="match status" value="1"/>
</dbReference>
<organism evidence="4 5">
    <name type="scientific">Candidatus Litorirhabdus singularis</name>
    <dbReference type="NCBI Taxonomy" id="2518993"/>
    <lineage>
        <taxon>Bacteria</taxon>
        <taxon>Pseudomonadati</taxon>
        <taxon>Pseudomonadota</taxon>
        <taxon>Gammaproteobacteria</taxon>
        <taxon>Cellvibrionales</taxon>
        <taxon>Halieaceae</taxon>
        <taxon>Candidatus Litorirhabdus</taxon>
    </lineage>
</organism>
<evidence type="ECO:0000259" key="2">
    <source>
        <dbReference type="Pfam" id="PF00534"/>
    </source>
</evidence>
<evidence type="ECO:0000313" key="5">
    <source>
        <dbReference type="Proteomes" id="UP001143362"/>
    </source>
</evidence>
<dbReference type="SUPFAM" id="SSF53756">
    <property type="entry name" value="UDP-Glycosyltransferase/glycogen phosphorylase"/>
    <property type="match status" value="1"/>
</dbReference>
<dbReference type="PANTHER" id="PTHR46401">
    <property type="entry name" value="GLYCOSYLTRANSFERASE WBBK-RELATED"/>
    <property type="match status" value="1"/>
</dbReference>
<gene>
    <name evidence="4" type="ORF">EYC98_14675</name>
</gene>
<dbReference type="RefSeq" id="WP_279246134.1">
    <property type="nucleotide sequence ID" value="NZ_SHNN01000003.1"/>
</dbReference>
<dbReference type="Gene3D" id="3.40.50.2000">
    <property type="entry name" value="Glycogen Phosphorylase B"/>
    <property type="match status" value="2"/>
</dbReference>
<keyword evidence="1" id="KW-0808">Transferase</keyword>
<dbReference type="Pfam" id="PF13439">
    <property type="entry name" value="Glyco_transf_4"/>
    <property type="match status" value="1"/>
</dbReference>
<name>A0ABT3TIE3_9GAMM</name>
<feature type="domain" description="Glycosyl transferase family 1" evidence="2">
    <location>
        <begin position="201"/>
        <end position="370"/>
    </location>
</feature>
<dbReference type="InterPro" id="IPR028098">
    <property type="entry name" value="Glyco_trans_4-like_N"/>
</dbReference>
<reference evidence="4" key="1">
    <citation type="submission" date="2019-02" db="EMBL/GenBank/DDBJ databases">
        <authorList>
            <person name="Li S.-H."/>
        </authorList>
    </citation>
    <scope>NUCLEOTIDE SEQUENCE</scope>
    <source>
        <strain evidence="4">IMCC14734</strain>
    </source>
</reference>
<dbReference type="Proteomes" id="UP001143362">
    <property type="component" value="Unassembled WGS sequence"/>
</dbReference>
<feature type="domain" description="Glycosyltransferase subfamily 4-like N-terminal" evidence="3">
    <location>
        <begin position="78"/>
        <end position="192"/>
    </location>
</feature>
<protein>
    <submittedName>
        <fullName evidence="4">Glycosyltransferase family 1 protein</fullName>
    </submittedName>
</protein>
<evidence type="ECO:0000313" key="4">
    <source>
        <dbReference type="EMBL" id="MCX2982103.1"/>
    </source>
</evidence>
<keyword evidence="5" id="KW-1185">Reference proteome</keyword>
<evidence type="ECO:0000259" key="3">
    <source>
        <dbReference type="Pfam" id="PF13439"/>
    </source>
</evidence>